<dbReference type="GO" id="GO:0046872">
    <property type="term" value="F:metal ion binding"/>
    <property type="evidence" value="ECO:0007669"/>
    <property type="project" value="InterPro"/>
</dbReference>
<gene>
    <name evidence="3" type="ORF">CFX0092_A0117</name>
</gene>
<dbReference type="EMBL" id="LN890655">
    <property type="protein sequence ID" value="CUS01998.2"/>
    <property type="molecule type" value="Genomic_DNA"/>
</dbReference>
<name>A0A160T000_9CHLR</name>
<dbReference type="InterPro" id="IPR007863">
    <property type="entry name" value="Peptidase_M16_C"/>
</dbReference>
<dbReference type="Gene3D" id="3.30.830.10">
    <property type="entry name" value="Metalloenzyme, LuxS/M16 peptidase-like"/>
    <property type="match status" value="2"/>
</dbReference>
<sequence length="425" mass="46441">MTSNSYPGPESIHRHELANGITLLIYENMSSDTISIEGVVRAGSVIETRPKAGLADFTADLLMRGTQKRTFDEIYEALESVGAGVSFGGSRHTSGFSGRSLVEDFDLVLDIIDESLCRPTFPDEQIERLRGQIITGLQMRANNTRQMAWLAFHETTYADHPFGRSVSGYLDTIPAITRQDIVDFYARHYGPQGMIIGVAGALPAATILGKIEAKFGGWRNDDQQPVGLAPDVVRPTGVRRRNLPMPEKHQADIVLGLPGPRRSAADYLDASLMNTILGVFGMMGRIGQNVREEQGLAYYASSRLEGGLGPGPWTASAGVAPDKVEQAIESIRHEIRRMMDEPVSAEELADSQAYRTGSMPMSLETNGGIVDIITDMELYDLGLDYLYRYAELINGITVERIQAAARKYLSADDLVIAVSGPIEAD</sequence>
<dbReference type="Proteomes" id="UP000215027">
    <property type="component" value="Chromosome I"/>
</dbReference>
<accession>A0A160T000</accession>
<dbReference type="PANTHER" id="PTHR11851">
    <property type="entry name" value="METALLOPROTEASE"/>
    <property type="match status" value="1"/>
</dbReference>
<feature type="domain" description="Peptidase M16 N-terminal" evidence="1">
    <location>
        <begin position="27"/>
        <end position="167"/>
    </location>
</feature>
<dbReference type="Pfam" id="PF00675">
    <property type="entry name" value="Peptidase_M16"/>
    <property type="match status" value="1"/>
</dbReference>
<feature type="domain" description="Peptidase M16 C-terminal" evidence="2">
    <location>
        <begin position="176"/>
        <end position="352"/>
    </location>
</feature>
<dbReference type="InterPro" id="IPR011249">
    <property type="entry name" value="Metalloenz_LuxS/M16"/>
</dbReference>
<dbReference type="InterPro" id="IPR050361">
    <property type="entry name" value="MPP/UQCRC_Complex"/>
</dbReference>
<protein>
    <submittedName>
        <fullName evidence="3">Peptidase M16 family protein</fullName>
    </submittedName>
</protein>
<keyword evidence="4" id="KW-1185">Reference proteome</keyword>
<organism evidence="3 4">
    <name type="scientific">Candidatus Promineifilum breve</name>
    <dbReference type="NCBI Taxonomy" id="1806508"/>
    <lineage>
        <taxon>Bacteria</taxon>
        <taxon>Bacillati</taxon>
        <taxon>Chloroflexota</taxon>
        <taxon>Ardenticatenia</taxon>
        <taxon>Candidatus Promineifilales</taxon>
        <taxon>Candidatus Promineifilaceae</taxon>
        <taxon>Candidatus Promineifilum</taxon>
    </lineage>
</organism>
<reference evidence="3" key="1">
    <citation type="submission" date="2016-01" db="EMBL/GenBank/DDBJ databases">
        <authorList>
            <person name="Mcilroy J.S."/>
            <person name="Karst M S."/>
            <person name="Albertsen M."/>
        </authorList>
    </citation>
    <scope>NUCLEOTIDE SEQUENCE</scope>
    <source>
        <strain evidence="3">Cfx-K</strain>
    </source>
</reference>
<dbReference type="InterPro" id="IPR011765">
    <property type="entry name" value="Pept_M16_N"/>
</dbReference>
<dbReference type="RefSeq" id="WP_095041662.1">
    <property type="nucleotide sequence ID" value="NZ_LN890655.1"/>
</dbReference>
<dbReference type="KEGG" id="pbf:CFX0092_A0117"/>
<dbReference type="Pfam" id="PF05193">
    <property type="entry name" value="Peptidase_M16_C"/>
    <property type="match status" value="1"/>
</dbReference>
<evidence type="ECO:0000259" key="1">
    <source>
        <dbReference type="Pfam" id="PF00675"/>
    </source>
</evidence>
<dbReference type="OrthoDB" id="9762085at2"/>
<dbReference type="SUPFAM" id="SSF63411">
    <property type="entry name" value="LuxS/MPP-like metallohydrolase"/>
    <property type="match status" value="2"/>
</dbReference>
<evidence type="ECO:0000259" key="2">
    <source>
        <dbReference type="Pfam" id="PF05193"/>
    </source>
</evidence>
<proteinExistence type="predicted"/>
<dbReference type="PANTHER" id="PTHR11851:SF224">
    <property type="entry name" value="PROCESSING PROTEASE"/>
    <property type="match status" value="1"/>
</dbReference>
<dbReference type="AlphaFoldDB" id="A0A160T000"/>
<evidence type="ECO:0000313" key="4">
    <source>
        <dbReference type="Proteomes" id="UP000215027"/>
    </source>
</evidence>
<evidence type="ECO:0000313" key="3">
    <source>
        <dbReference type="EMBL" id="CUS01998.2"/>
    </source>
</evidence>